<accession>A0A4S2MPA1</accession>
<organism evidence="2 3">
    <name type="scientific">Ascodesmis nigricans</name>
    <dbReference type="NCBI Taxonomy" id="341454"/>
    <lineage>
        <taxon>Eukaryota</taxon>
        <taxon>Fungi</taxon>
        <taxon>Dikarya</taxon>
        <taxon>Ascomycota</taxon>
        <taxon>Pezizomycotina</taxon>
        <taxon>Pezizomycetes</taxon>
        <taxon>Pezizales</taxon>
        <taxon>Ascodesmidaceae</taxon>
        <taxon>Ascodesmis</taxon>
    </lineage>
</organism>
<gene>
    <name evidence="2" type="ORF">EX30DRAFT_397539</name>
</gene>
<dbReference type="EMBL" id="ML220137">
    <property type="protein sequence ID" value="TGZ78865.1"/>
    <property type="molecule type" value="Genomic_DNA"/>
</dbReference>
<feature type="region of interest" description="Disordered" evidence="1">
    <location>
        <begin position="1"/>
        <end position="46"/>
    </location>
</feature>
<evidence type="ECO:0000256" key="1">
    <source>
        <dbReference type="SAM" id="MobiDB-lite"/>
    </source>
</evidence>
<sequence>MAPSTSTSLTKHHHNHRTLAPASPPRDRSSSSVNSNGGASASNGAAPNIWQMMNYPIPRGRCKHKPSLLASSCPCLRFMLNPIQAASTYSCDGCGHHASFHVLKNDEDGDADFVDFAVVGAPRQVAGVKRREIVDLSEEEVEEEDEERGGRGENGGRGRRLVAGGSGGSGREREKVGGGKRVRAS</sequence>
<reference evidence="2 3" key="1">
    <citation type="submission" date="2019-04" db="EMBL/GenBank/DDBJ databases">
        <title>Comparative genomics and transcriptomics to analyze fruiting body development in filamentous ascomycetes.</title>
        <authorList>
            <consortium name="DOE Joint Genome Institute"/>
            <person name="Lutkenhaus R."/>
            <person name="Traeger S."/>
            <person name="Breuer J."/>
            <person name="Kuo A."/>
            <person name="Lipzen A."/>
            <person name="Pangilinan J."/>
            <person name="Dilworth D."/>
            <person name="Sandor L."/>
            <person name="Poggeler S."/>
            <person name="Barry K."/>
            <person name="Grigoriev I.V."/>
            <person name="Nowrousian M."/>
        </authorList>
    </citation>
    <scope>NUCLEOTIDE SEQUENCE [LARGE SCALE GENOMIC DNA]</scope>
    <source>
        <strain evidence="2 3">CBS 389.68</strain>
    </source>
</reference>
<protein>
    <submittedName>
        <fullName evidence="2">Uncharacterized protein</fullName>
    </submittedName>
</protein>
<evidence type="ECO:0000313" key="3">
    <source>
        <dbReference type="Proteomes" id="UP000298138"/>
    </source>
</evidence>
<feature type="compositionally biased region" description="Low complexity" evidence="1">
    <location>
        <begin position="30"/>
        <end position="46"/>
    </location>
</feature>
<proteinExistence type="predicted"/>
<feature type="region of interest" description="Disordered" evidence="1">
    <location>
        <begin position="137"/>
        <end position="185"/>
    </location>
</feature>
<name>A0A4S2MPA1_9PEZI</name>
<dbReference type="OrthoDB" id="5424021at2759"/>
<keyword evidence="3" id="KW-1185">Reference proteome</keyword>
<evidence type="ECO:0000313" key="2">
    <source>
        <dbReference type="EMBL" id="TGZ78865.1"/>
    </source>
</evidence>
<feature type="compositionally biased region" description="Acidic residues" evidence="1">
    <location>
        <begin position="137"/>
        <end position="147"/>
    </location>
</feature>
<dbReference type="AlphaFoldDB" id="A0A4S2MPA1"/>
<dbReference type="InParanoid" id="A0A4S2MPA1"/>
<dbReference type="Proteomes" id="UP000298138">
    <property type="component" value="Unassembled WGS sequence"/>
</dbReference>